<dbReference type="Pfam" id="PF01261">
    <property type="entry name" value="AP_endonuc_2"/>
    <property type="match status" value="1"/>
</dbReference>
<evidence type="ECO:0000259" key="1">
    <source>
        <dbReference type="Pfam" id="PF01261"/>
    </source>
</evidence>
<dbReference type="SUPFAM" id="SSF51658">
    <property type="entry name" value="Xylose isomerase-like"/>
    <property type="match status" value="1"/>
</dbReference>
<evidence type="ECO:0000313" key="2">
    <source>
        <dbReference type="EMBL" id="GAH16405.1"/>
    </source>
</evidence>
<dbReference type="InterPro" id="IPR050312">
    <property type="entry name" value="IolE/XylAMocC-like"/>
</dbReference>
<sequence>YYTLMHPEDKIWKTGIDLVKKLIDLAVIMEAPNLLVVPGVVTSTVSYDFGYKRLEEAIWKLKEDAEKKKVGLGIENIWGKFLYSPLEMRDFVDRFKSPYIGVHFDVGNVIQYGYPDQWIRILGKERILNIHLKDYSETINNIRGFTHLFQGSVPWARVMNALKDIGYMGYLITEVPPYPFCPEEGIWDISRKMDILINGDY</sequence>
<dbReference type="Gene3D" id="3.20.20.150">
    <property type="entry name" value="Divalent-metal-dependent TIM barrel enzymes"/>
    <property type="match status" value="1"/>
</dbReference>
<feature type="domain" description="Xylose isomerase-like TIM barrel" evidence="1">
    <location>
        <begin position="3"/>
        <end position="189"/>
    </location>
</feature>
<proteinExistence type="predicted"/>
<dbReference type="AlphaFoldDB" id="X1E7Q8"/>
<comment type="caution">
    <text evidence="2">The sequence shown here is derived from an EMBL/GenBank/DDBJ whole genome shotgun (WGS) entry which is preliminary data.</text>
</comment>
<dbReference type="InterPro" id="IPR036237">
    <property type="entry name" value="Xyl_isomerase-like_sf"/>
</dbReference>
<feature type="non-terminal residue" evidence="2">
    <location>
        <position position="1"/>
    </location>
</feature>
<organism evidence="2">
    <name type="scientific">marine sediment metagenome</name>
    <dbReference type="NCBI Taxonomy" id="412755"/>
    <lineage>
        <taxon>unclassified sequences</taxon>
        <taxon>metagenomes</taxon>
        <taxon>ecological metagenomes</taxon>
    </lineage>
</organism>
<dbReference type="EMBL" id="BART01031649">
    <property type="protein sequence ID" value="GAH16405.1"/>
    <property type="molecule type" value="Genomic_DNA"/>
</dbReference>
<accession>X1E7Q8</accession>
<gene>
    <name evidence="2" type="ORF">S01H4_54925</name>
</gene>
<reference evidence="2" key="1">
    <citation type="journal article" date="2014" name="Front. Microbiol.">
        <title>High frequency of phylogenetically diverse reductive dehalogenase-homologous genes in deep subseafloor sedimentary metagenomes.</title>
        <authorList>
            <person name="Kawai M."/>
            <person name="Futagami T."/>
            <person name="Toyoda A."/>
            <person name="Takaki Y."/>
            <person name="Nishi S."/>
            <person name="Hori S."/>
            <person name="Arai W."/>
            <person name="Tsubouchi T."/>
            <person name="Morono Y."/>
            <person name="Uchiyama I."/>
            <person name="Ito T."/>
            <person name="Fujiyama A."/>
            <person name="Inagaki F."/>
            <person name="Takami H."/>
        </authorList>
    </citation>
    <scope>NUCLEOTIDE SEQUENCE</scope>
    <source>
        <strain evidence="2">Expedition CK06-06</strain>
    </source>
</reference>
<dbReference type="InterPro" id="IPR013022">
    <property type="entry name" value="Xyl_isomerase-like_TIM-brl"/>
</dbReference>
<dbReference type="PANTHER" id="PTHR12110">
    <property type="entry name" value="HYDROXYPYRUVATE ISOMERASE"/>
    <property type="match status" value="1"/>
</dbReference>
<protein>
    <recommendedName>
        <fullName evidence="1">Xylose isomerase-like TIM barrel domain-containing protein</fullName>
    </recommendedName>
</protein>
<name>X1E7Q8_9ZZZZ</name>